<dbReference type="Pfam" id="PF00149">
    <property type="entry name" value="Metallophos"/>
    <property type="match status" value="1"/>
</dbReference>
<proteinExistence type="inferred from homology"/>
<dbReference type="Proteomes" id="UP000199758">
    <property type="component" value="Unassembled WGS sequence"/>
</dbReference>
<dbReference type="GO" id="GO:0046872">
    <property type="term" value="F:metal ion binding"/>
    <property type="evidence" value="ECO:0007669"/>
    <property type="project" value="UniProtKB-KW"/>
</dbReference>
<dbReference type="PANTHER" id="PTHR42988:SF2">
    <property type="entry name" value="CYCLIC NUCLEOTIDE PHOSPHODIESTERASE CBUA0032-RELATED"/>
    <property type="match status" value="1"/>
</dbReference>
<feature type="domain" description="Calcineurin-like phosphoesterase" evidence="5">
    <location>
        <begin position="6"/>
        <end position="193"/>
    </location>
</feature>
<evidence type="ECO:0000256" key="1">
    <source>
        <dbReference type="ARBA" id="ARBA00022723"/>
    </source>
</evidence>
<dbReference type="AlphaFoldDB" id="A0A1M5QTJ0"/>
<dbReference type="RefSeq" id="WP_072898265.1">
    <property type="nucleotide sequence ID" value="NZ_FQWZ01000006.1"/>
</dbReference>
<dbReference type="Gene3D" id="3.60.21.10">
    <property type="match status" value="1"/>
</dbReference>
<name>A0A1M5QTJ0_9GAMM</name>
<evidence type="ECO:0000256" key="4">
    <source>
        <dbReference type="ARBA" id="ARBA00025742"/>
    </source>
</evidence>
<dbReference type="InterPro" id="IPR029052">
    <property type="entry name" value="Metallo-depent_PP-like"/>
</dbReference>
<keyword evidence="7" id="KW-1185">Reference proteome</keyword>
<dbReference type="InterPro" id="IPR004843">
    <property type="entry name" value="Calcineurin-like_PHP"/>
</dbReference>
<dbReference type="InterPro" id="IPR050884">
    <property type="entry name" value="CNP_phosphodiesterase-III"/>
</dbReference>
<keyword evidence="1" id="KW-0479">Metal-binding</keyword>
<dbReference type="SUPFAM" id="SSF56300">
    <property type="entry name" value="Metallo-dependent phosphatases"/>
    <property type="match status" value="1"/>
</dbReference>
<keyword evidence="2" id="KW-0378">Hydrolase</keyword>
<dbReference type="PANTHER" id="PTHR42988">
    <property type="entry name" value="PHOSPHOHYDROLASE"/>
    <property type="match status" value="1"/>
</dbReference>
<reference evidence="6 7" key="1">
    <citation type="submission" date="2016-11" db="EMBL/GenBank/DDBJ databases">
        <authorList>
            <person name="Jaros S."/>
            <person name="Januszkiewicz K."/>
            <person name="Wedrychowicz H."/>
        </authorList>
    </citation>
    <scope>NUCLEOTIDE SEQUENCE [LARGE SCALE GENOMIC DNA]</scope>
    <source>
        <strain evidence="6 7">CGMCC 1.7049</strain>
    </source>
</reference>
<sequence length="270" mass="30063">MSATLTLLHLSDTHFGSESPAVADALLRLSEQQQPTMAILSGDITQRARRAEFAAAARFLQGLAKPVLALPGNHDIPLFNLPVRLLSPYGPYRRALRQPLTPTFASDALLVIGVNTTRWFRHKDGEVSPEQIEQVGEQLKQAQPSQLRVVVTHQPVHVTSPRDQHNLLHGHQEAVRAWSAAGADLILGGHIHLPYVRNLREHDTTLPRDTWCVQAGTAVSTRVRFEAPNSVNLIRYQSQNRSGQVERWDYDGTRNAFALHETTRLMLAPA</sequence>
<evidence type="ECO:0000259" key="5">
    <source>
        <dbReference type="Pfam" id="PF00149"/>
    </source>
</evidence>
<evidence type="ECO:0000256" key="3">
    <source>
        <dbReference type="ARBA" id="ARBA00023004"/>
    </source>
</evidence>
<evidence type="ECO:0000313" key="7">
    <source>
        <dbReference type="Proteomes" id="UP000199758"/>
    </source>
</evidence>
<accession>A0A1M5QTJ0</accession>
<evidence type="ECO:0000313" key="6">
    <source>
        <dbReference type="EMBL" id="SHH16923.1"/>
    </source>
</evidence>
<organism evidence="6 7">
    <name type="scientific">Hydrocarboniphaga daqingensis</name>
    <dbReference type="NCBI Taxonomy" id="490188"/>
    <lineage>
        <taxon>Bacteria</taxon>
        <taxon>Pseudomonadati</taxon>
        <taxon>Pseudomonadota</taxon>
        <taxon>Gammaproteobacteria</taxon>
        <taxon>Nevskiales</taxon>
        <taxon>Nevskiaceae</taxon>
        <taxon>Hydrocarboniphaga</taxon>
    </lineage>
</organism>
<dbReference type="GO" id="GO:0016787">
    <property type="term" value="F:hydrolase activity"/>
    <property type="evidence" value="ECO:0007669"/>
    <property type="project" value="UniProtKB-KW"/>
</dbReference>
<keyword evidence="3" id="KW-0408">Iron</keyword>
<protein>
    <submittedName>
        <fullName evidence="6">3',5'-cyclic AMP phosphodiesterase CpdA</fullName>
    </submittedName>
</protein>
<evidence type="ECO:0000256" key="2">
    <source>
        <dbReference type="ARBA" id="ARBA00022801"/>
    </source>
</evidence>
<comment type="similarity">
    <text evidence="4">Belongs to the cyclic nucleotide phosphodiesterase class-III family.</text>
</comment>
<dbReference type="STRING" id="490188.SAMN04488068_2798"/>
<dbReference type="EMBL" id="FQWZ01000006">
    <property type="protein sequence ID" value="SHH16923.1"/>
    <property type="molecule type" value="Genomic_DNA"/>
</dbReference>
<gene>
    <name evidence="6" type="ORF">SAMN04488068_2798</name>
</gene>